<keyword evidence="2" id="KW-1185">Reference proteome</keyword>
<sequence length="141" mass="17361">MCSHTTIELVLFYTYRLIKQILSEKVEIEKRAELKFSQFYYIIFVSKLTSIAEKIKIKEKIKRPKFFEQLYNCGKKIFLKLINADKWFPTIKKRFHTNQKLFNKIRNFFYYKFLYLWKTLSLTLRNLLYIPNFHLPIKKNV</sequence>
<reference evidence="1 2" key="1">
    <citation type="journal article" date="2018" name="Sci. Rep.">
        <title>Genomic signatures of local adaptation to the degree of environmental predictability in rotifers.</title>
        <authorList>
            <person name="Franch-Gras L."/>
            <person name="Hahn C."/>
            <person name="Garcia-Roger E.M."/>
            <person name="Carmona M.J."/>
            <person name="Serra M."/>
            <person name="Gomez A."/>
        </authorList>
    </citation>
    <scope>NUCLEOTIDE SEQUENCE [LARGE SCALE GENOMIC DNA]</scope>
    <source>
        <strain evidence="1">HYR1</strain>
    </source>
</reference>
<proteinExistence type="predicted"/>
<protein>
    <submittedName>
        <fullName evidence="1">Uncharacterized protein</fullName>
    </submittedName>
</protein>
<evidence type="ECO:0000313" key="2">
    <source>
        <dbReference type="Proteomes" id="UP000276133"/>
    </source>
</evidence>
<name>A0A3M7Q6E5_BRAPC</name>
<dbReference type="AlphaFoldDB" id="A0A3M7Q6E5"/>
<organism evidence="1 2">
    <name type="scientific">Brachionus plicatilis</name>
    <name type="common">Marine rotifer</name>
    <name type="synonym">Brachionus muelleri</name>
    <dbReference type="NCBI Taxonomy" id="10195"/>
    <lineage>
        <taxon>Eukaryota</taxon>
        <taxon>Metazoa</taxon>
        <taxon>Spiralia</taxon>
        <taxon>Gnathifera</taxon>
        <taxon>Rotifera</taxon>
        <taxon>Eurotatoria</taxon>
        <taxon>Monogononta</taxon>
        <taxon>Pseudotrocha</taxon>
        <taxon>Ploima</taxon>
        <taxon>Brachionidae</taxon>
        <taxon>Brachionus</taxon>
    </lineage>
</organism>
<comment type="caution">
    <text evidence="1">The sequence shown here is derived from an EMBL/GenBank/DDBJ whole genome shotgun (WGS) entry which is preliminary data.</text>
</comment>
<accession>A0A3M7Q6E5</accession>
<dbReference type="EMBL" id="REGN01007226">
    <property type="protein sequence ID" value="RNA06913.1"/>
    <property type="molecule type" value="Genomic_DNA"/>
</dbReference>
<dbReference type="Proteomes" id="UP000276133">
    <property type="component" value="Unassembled WGS sequence"/>
</dbReference>
<evidence type="ECO:0000313" key="1">
    <source>
        <dbReference type="EMBL" id="RNA06913.1"/>
    </source>
</evidence>
<gene>
    <name evidence="1" type="ORF">BpHYR1_021282</name>
</gene>